<evidence type="ECO:0000259" key="9">
    <source>
        <dbReference type="PROSITE" id="PS52029"/>
    </source>
</evidence>
<dbReference type="PANTHER" id="PTHR41533:SF2">
    <property type="entry name" value="BLR7131 PROTEIN"/>
    <property type="match status" value="1"/>
</dbReference>
<evidence type="ECO:0000256" key="2">
    <source>
        <dbReference type="ARBA" id="ARBA00005992"/>
    </source>
</evidence>
<proteinExistence type="inferred from homology"/>
<feature type="signal peptide" evidence="8">
    <location>
        <begin position="1"/>
        <end position="21"/>
    </location>
</feature>
<dbReference type="InterPro" id="IPR045380">
    <property type="entry name" value="LD_TPept_scaffold_dom"/>
</dbReference>
<dbReference type="Gene3D" id="1.10.101.10">
    <property type="entry name" value="PGBD-like superfamily/PGBD"/>
    <property type="match status" value="1"/>
</dbReference>
<evidence type="ECO:0000313" key="11">
    <source>
        <dbReference type="Proteomes" id="UP000594759"/>
    </source>
</evidence>
<dbReference type="GO" id="GO:0071555">
    <property type="term" value="P:cell wall organization"/>
    <property type="evidence" value="ECO:0007669"/>
    <property type="project" value="UniProtKB-UniRule"/>
</dbReference>
<dbReference type="InterPro" id="IPR002477">
    <property type="entry name" value="Peptidoglycan-bd-like"/>
</dbReference>
<dbReference type="EMBL" id="CP064939">
    <property type="protein sequence ID" value="QPH38614.1"/>
    <property type="molecule type" value="Genomic_DNA"/>
</dbReference>
<dbReference type="GO" id="GO:0016740">
    <property type="term" value="F:transferase activity"/>
    <property type="evidence" value="ECO:0007669"/>
    <property type="project" value="UniProtKB-KW"/>
</dbReference>
<dbReference type="InterPro" id="IPR038063">
    <property type="entry name" value="Transpep_catalytic_dom"/>
</dbReference>
<keyword evidence="6 7" id="KW-0961">Cell wall biogenesis/degradation</keyword>
<evidence type="ECO:0000256" key="6">
    <source>
        <dbReference type="ARBA" id="ARBA00023316"/>
    </source>
</evidence>
<dbReference type="GO" id="GO:0009252">
    <property type="term" value="P:peptidoglycan biosynthetic process"/>
    <property type="evidence" value="ECO:0007669"/>
    <property type="project" value="UniProtKB-UniPathway"/>
</dbReference>
<evidence type="ECO:0000256" key="4">
    <source>
        <dbReference type="ARBA" id="ARBA00022960"/>
    </source>
</evidence>
<evidence type="ECO:0000256" key="3">
    <source>
        <dbReference type="ARBA" id="ARBA00022679"/>
    </source>
</evidence>
<dbReference type="KEGG" id="pex:IZT61_16235"/>
<feature type="domain" description="L,D-TPase catalytic" evidence="9">
    <location>
        <begin position="316"/>
        <end position="476"/>
    </location>
</feature>
<dbReference type="GO" id="GO:0008360">
    <property type="term" value="P:regulation of cell shape"/>
    <property type="evidence" value="ECO:0007669"/>
    <property type="project" value="UniProtKB-UniRule"/>
</dbReference>
<dbReference type="InterPro" id="IPR005490">
    <property type="entry name" value="LD_TPept_cat_dom"/>
</dbReference>
<dbReference type="Pfam" id="PF01471">
    <property type="entry name" value="PG_binding_1"/>
    <property type="match status" value="1"/>
</dbReference>
<dbReference type="GO" id="GO:0004180">
    <property type="term" value="F:carboxypeptidase activity"/>
    <property type="evidence" value="ECO:0007669"/>
    <property type="project" value="UniProtKB-ARBA"/>
</dbReference>
<comment type="pathway">
    <text evidence="1 7">Cell wall biogenesis; peptidoglycan biosynthesis.</text>
</comment>
<dbReference type="SUPFAM" id="SSF47090">
    <property type="entry name" value="PGBD-like"/>
    <property type="match status" value="1"/>
</dbReference>
<evidence type="ECO:0000256" key="1">
    <source>
        <dbReference type="ARBA" id="ARBA00004752"/>
    </source>
</evidence>
<feature type="active site" description="Nucleophile" evidence="7">
    <location>
        <position position="450"/>
    </location>
</feature>
<accession>A0A7U3SQ64</accession>
<organism evidence="10 11">
    <name type="scientific">Pedobacter endophyticus</name>
    <dbReference type="NCBI Taxonomy" id="2789740"/>
    <lineage>
        <taxon>Bacteria</taxon>
        <taxon>Pseudomonadati</taxon>
        <taxon>Bacteroidota</taxon>
        <taxon>Sphingobacteriia</taxon>
        <taxon>Sphingobacteriales</taxon>
        <taxon>Sphingobacteriaceae</taxon>
        <taxon>Pedobacter</taxon>
    </lineage>
</organism>
<dbReference type="InterPro" id="IPR052905">
    <property type="entry name" value="LD-transpeptidase_YkuD-like"/>
</dbReference>
<dbReference type="CDD" id="cd16913">
    <property type="entry name" value="YkuD_like"/>
    <property type="match status" value="1"/>
</dbReference>
<dbReference type="InterPro" id="IPR036365">
    <property type="entry name" value="PGBD-like_sf"/>
</dbReference>
<comment type="similarity">
    <text evidence="2">Belongs to the YkuD family.</text>
</comment>
<keyword evidence="4 7" id="KW-0133">Cell shape</keyword>
<keyword evidence="8" id="KW-0732">Signal</keyword>
<feature type="active site" description="Proton donor/acceptor" evidence="7">
    <location>
        <position position="431"/>
    </location>
</feature>
<dbReference type="Pfam" id="PF20142">
    <property type="entry name" value="Scaffold"/>
    <property type="match status" value="1"/>
</dbReference>
<evidence type="ECO:0000256" key="8">
    <source>
        <dbReference type="SAM" id="SignalP"/>
    </source>
</evidence>
<name>A0A7U3SQ64_9SPHI</name>
<dbReference type="Pfam" id="PF03734">
    <property type="entry name" value="YkuD"/>
    <property type="match status" value="1"/>
</dbReference>
<keyword evidence="3" id="KW-0808">Transferase</keyword>
<sequence length="530" mass="61426">MKKVLLFIFPLLVFCSLFKTAEADSINKKAHHLKDSILVTAFHTDSVHVEEFIKKNPFGPVVADQIRQFYKTRDYQNAWITEDGLSEHAQIFLNLYDQYRLYSADSSFKNVHLASQLELLQSEGMSIDSLKTYEQLELKLTVFFIHFIKRAYAGKVDPEKFQWHIPRKKIEVARLLNELVLSKDLILDSWLPISEEYKAMRDHVLRLKCIPQEKWTNISLLEGKNIKQGDTSKSVKAIKNRLLLLGDLTIGDTTEIYTNQLLNAVKGFQVRHGLTMDGIIGPNFLEALNMPIQKKIEQMLINMERMRWMPKYEARKRVVVNIPEFRLHVYEGNKDILSMDVVVGKAATRTVIFSDQIKHVVFSPYWNLPQSIVKNEVLPGLESNPNYLIDHNMELRGQRNGLPIIRQKPGPSNALGRVKFIFPNKYSIYLHDTPSKQLFQRTTRAFSHGCIRVEDPSAFAANLLFQKKEWTSKKIKDAMSSNLELWVNLDSPVPVYITYFTSWIDSSGKLNFRKDIYGHDKRLASHLFEH</sequence>
<dbReference type="Gene3D" id="2.40.440.10">
    <property type="entry name" value="L,D-transpeptidase catalytic domain-like"/>
    <property type="match status" value="1"/>
</dbReference>
<keyword evidence="5 7" id="KW-0573">Peptidoglycan synthesis</keyword>
<dbReference type="AlphaFoldDB" id="A0A7U3SQ64"/>
<evidence type="ECO:0000313" key="10">
    <source>
        <dbReference type="EMBL" id="QPH38614.1"/>
    </source>
</evidence>
<gene>
    <name evidence="10" type="ORF">IZT61_16235</name>
</gene>
<evidence type="ECO:0000256" key="7">
    <source>
        <dbReference type="PROSITE-ProRule" id="PRU01373"/>
    </source>
</evidence>
<dbReference type="PROSITE" id="PS52029">
    <property type="entry name" value="LD_TPASE"/>
    <property type="match status" value="1"/>
</dbReference>
<evidence type="ECO:0000256" key="5">
    <source>
        <dbReference type="ARBA" id="ARBA00022984"/>
    </source>
</evidence>
<dbReference type="PANTHER" id="PTHR41533">
    <property type="entry name" value="L,D-TRANSPEPTIDASE HI_1667-RELATED"/>
    <property type="match status" value="1"/>
</dbReference>
<feature type="chain" id="PRO_5032475773" evidence="8">
    <location>
        <begin position="22"/>
        <end position="530"/>
    </location>
</feature>
<reference evidence="10 11" key="1">
    <citation type="submission" date="2020-11" db="EMBL/GenBank/DDBJ databases">
        <title>Pedobacter endophytica, an endophytic bacteria isolated form Carex pumila.</title>
        <authorList>
            <person name="Peng Y."/>
            <person name="Jiang L."/>
            <person name="Lee J."/>
        </authorList>
    </citation>
    <scope>NUCLEOTIDE SEQUENCE [LARGE SCALE GENOMIC DNA]</scope>
    <source>
        <strain evidence="10 11">JBR3-12</strain>
    </source>
</reference>
<dbReference type="RefSeq" id="WP_196098091.1">
    <property type="nucleotide sequence ID" value="NZ_CP064939.1"/>
</dbReference>
<dbReference type="SUPFAM" id="SSF141523">
    <property type="entry name" value="L,D-transpeptidase catalytic domain-like"/>
    <property type="match status" value="1"/>
</dbReference>
<dbReference type="Proteomes" id="UP000594759">
    <property type="component" value="Chromosome"/>
</dbReference>
<keyword evidence="11" id="KW-1185">Reference proteome</keyword>
<dbReference type="InterPro" id="IPR036366">
    <property type="entry name" value="PGBDSf"/>
</dbReference>
<protein>
    <submittedName>
        <fullName evidence="10">L,D-transpeptidase family protein</fullName>
    </submittedName>
</protein>
<dbReference type="UniPathway" id="UPA00219"/>